<organism evidence="2 3">
    <name type="scientific">Rhizobium gallicum bv. gallicum R602sp</name>
    <dbReference type="NCBI Taxonomy" id="1041138"/>
    <lineage>
        <taxon>Bacteria</taxon>
        <taxon>Pseudomonadati</taxon>
        <taxon>Pseudomonadota</taxon>
        <taxon>Alphaproteobacteria</taxon>
        <taxon>Hyphomicrobiales</taxon>
        <taxon>Rhizobiaceae</taxon>
        <taxon>Rhizobium/Agrobacterium group</taxon>
        <taxon>Rhizobium</taxon>
    </lineage>
</organism>
<dbReference type="AlphaFoldDB" id="A0A0B4X2X4"/>
<sequence>MLNLGVTSSATKERLRTHCNLRCPFFKCGQGSCKQRSEIVQRPPSWGPRLKGRTAMDRPRGEKSHPSAKCRRKGRGGSCRAV</sequence>
<evidence type="ECO:0000313" key="3">
    <source>
        <dbReference type="Proteomes" id="UP000031368"/>
    </source>
</evidence>
<keyword evidence="3" id="KW-1185">Reference proteome</keyword>
<dbReference type="HOGENOM" id="CLU_2555882_0_0_5"/>
<proteinExistence type="predicted"/>
<feature type="compositionally biased region" description="Basic residues" evidence="1">
    <location>
        <begin position="66"/>
        <end position="75"/>
    </location>
</feature>
<evidence type="ECO:0000256" key="1">
    <source>
        <dbReference type="SAM" id="MobiDB-lite"/>
    </source>
</evidence>
<evidence type="ECO:0000313" key="2">
    <source>
        <dbReference type="EMBL" id="AJD40858.1"/>
    </source>
</evidence>
<name>A0A0B4X2X4_9HYPH</name>
<reference evidence="2 3" key="1">
    <citation type="submission" date="2013-11" db="EMBL/GenBank/DDBJ databases">
        <title>Complete genome sequence of Rhizobium gallicum bv. gallicum R602.</title>
        <authorList>
            <person name="Bustos P."/>
            <person name="Santamaria R.I."/>
            <person name="Lozano L."/>
            <person name="Acosta J.L."/>
            <person name="Ormeno-Orrillo E."/>
            <person name="Rogel M.A."/>
            <person name="Romero D."/>
            <person name="Cevallos M.A."/>
            <person name="Martinez-Romero E."/>
            <person name="Gonzalez V."/>
        </authorList>
    </citation>
    <scope>NUCLEOTIDE SEQUENCE [LARGE SCALE GENOMIC DNA]</scope>
    <source>
        <strain evidence="2 3">R602</strain>
    </source>
</reference>
<dbReference type="KEGG" id="rga:RGR602_CH01506"/>
<protein>
    <submittedName>
        <fullName evidence="2">Uncharacterized protein</fullName>
    </submittedName>
</protein>
<feature type="compositionally biased region" description="Basic and acidic residues" evidence="1">
    <location>
        <begin position="54"/>
        <end position="65"/>
    </location>
</feature>
<feature type="region of interest" description="Disordered" evidence="1">
    <location>
        <begin position="39"/>
        <end position="82"/>
    </location>
</feature>
<dbReference type="Proteomes" id="UP000031368">
    <property type="component" value="Chromosome"/>
</dbReference>
<gene>
    <name evidence="2" type="ORF">RGR602_CH01506</name>
</gene>
<dbReference type="EMBL" id="CP006877">
    <property type="protein sequence ID" value="AJD40858.1"/>
    <property type="molecule type" value="Genomic_DNA"/>
</dbReference>
<accession>A0A0B4X2X4</accession>